<organism evidence="2 3">
    <name type="scientific">Herpetosiphon geysericola</name>
    <dbReference type="NCBI Taxonomy" id="70996"/>
    <lineage>
        <taxon>Bacteria</taxon>
        <taxon>Bacillati</taxon>
        <taxon>Chloroflexota</taxon>
        <taxon>Chloroflexia</taxon>
        <taxon>Herpetosiphonales</taxon>
        <taxon>Herpetosiphonaceae</taxon>
        <taxon>Herpetosiphon</taxon>
    </lineage>
</organism>
<evidence type="ECO:0000313" key="2">
    <source>
        <dbReference type="EMBL" id="KPL91353.1"/>
    </source>
</evidence>
<feature type="transmembrane region" description="Helical" evidence="1">
    <location>
        <begin position="28"/>
        <end position="48"/>
    </location>
</feature>
<dbReference type="EMBL" id="LGKP01000006">
    <property type="protein sequence ID" value="KPL91353.1"/>
    <property type="molecule type" value="Genomic_DNA"/>
</dbReference>
<reference evidence="2 3" key="1">
    <citation type="submission" date="2015-07" db="EMBL/GenBank/DDBJ databases">
        <title>Whole genome sequence of Herpetosiphon geysericola DSM 7119.</title>
        <authorList>
            <person name="Hemp J."/>
            <person name="Ward L.M."/>
            <person name="Pace L.A."/>
            <person name="Fischer W.W."/>
        </authorList>
    </citation>
    <scope>NUCLEOTIDE SEQUENCE [LARGE SCALE GENOMIC DNA]</scope>
    <source>
        <strain evidence="2 3">DSM 7119</strain>
    </source>
</reference>
<feature type="transmembrane region" description="Helical" evidence="1">
    <location>
        <begin position="6"/>
        <end position="21"/>
    </location>
</feature>
<dbReference type="AlphaFoldDB" id="A0A0P6YGK7"/>
<name>A0A0P6YGK7_9CHLR</name>
<accession>A0A0P6YGK7</accession>
<proteinExistence type="predicted"/>
<evidence type="ECO:0000313" key="3">
    <source>
        <dbReference type="Proteomes" id="UP000050277"/>
    </source>
</evidence>
<protein>
    <submittedName>
        <fullName evidence="2">Uncharacterized protein</fullName>
    </submittedName>
</protein>
<feature type="transmembrane region" description="Helical" evidence="1">
    <location>
        <begin position="60"/>
        <end position="78"/>
    </location>
</feature>
<keyword evidence="3" id="KW-1185">Reference proteome</keyword>
<sequence>MNFASFIWFPIGLLLINPLIWQQKYMPTSLGILAGLLILINGFMFGFMQVDVSDADQVGWAVVTLLSAMFAWYACYRAKPWRKLQKRK</sequence>
<keyword evidence="1" id="KW-0472">Membrane</keyword>
<dbReference type="Proteomes" id="UP000050277">
    <property type="component" value="Unassembled WGS sequence"/>
</dbReference>
<keyword evidence="1" id="KW-1133">Transmembrane helix</keyword>
<comment type="caution">
    <text evidence="2">The sequence shown here is derived from an EMBL/GenBank/DDBJ whole genome shotgun (WGS) entry which is preliminary data.</text>
</comment>
<keyword evidence="1" id="KW-0812">Transmembrane</keyword>
<evidence type="ECO:0000256" key="1">
    <source>
        <dbReference type="SAM" id="Phobius"/>
    </source>
</evidence>
<gene>
    <name evidence="2" type="ORF">SE18_02720</name>
</gene>